<sequence>MALAVDLKGKVGLVLGIANEQSIAFGCAQALRQAGAALCVTYLNDKARPHVEPLAQRLQAELLLPCDVRQPGQLEAVFAAMAEHWGKLDFVVHSIAWSPLDELHGRLLDSTAEGFAQAMDVSCHSFVRAARLAEPLMQQAGGGTLLTMSYYGADKVVAHYNLMGPVKAALESASRYLAAELGSSGIRVHALSPGPMPTRAASGIEQFDQLLDKGRHHSPLQRLGTPEDVGHLAAFLVSDLGAHLTGSTLFVDAGLNIMS</sequence>
<gene>
    <name evidence="9" type="ORF">WH50_08725</name>
</gene>
<dbReference type="CDD" id="cd05372">
    <property type="entry name" value="ENR_SDR"/>
    <property type="match status" value="1"/>
</dbReference>
<reference evidence="9 10" key="1">
    <citation type="submission" date="2015-03" db="EMBL/GenBank/DDBJ databases">
        <authorList>
            <person name="Krishnan R."/>
            <person name="Midha S."/>
            <person name="Patil P.B."/>
            <person name="Rameshkumar N."/>
        </authorList>
    </citation>
    <scope>NUCLEOTIDE SEQUENCE [LARGE SCALE GENOMIC DNA]</scope>
    <source>
        <strain evidence="9 10">L1E11</strain>
    </source>
</reference>
<name>A0ABX5LYC5_9GAMM</name>
<evidence type="ECO:0000256" key="2">
    <source>
        <dbReference type="ARBA" id="ARBA00009233"/>
    </source>
</evidence>
<evidence type="ECO:0000313" key="9">
    <source>
        <dbReference type="EMBL" id="PXF31669.1"/>
    </source>
</evidence>
<dbReference type="Proteomes" id="UP000248090">
    <property type="component" value="Unassembled WGS sequence"/>
</dbReference>
<dbReference type="PANTHER" id="PTHR43159:SF2">
    <property type="entry name" value="ENOYL-[ACYL-CARRIER-PROTEIN] REDUCTASE [NADH], CHLOROPLASTIC"/>
    <property type="match status" value="1"/>
</dbReference>
<evidence type="ECO:0000256" key="6">
    <source>
        <dbReference type="ARBA" id="ARBA00023098"/>
    </source>
</evidence>
<keyword evidence="6" id="KW-0443">Lipid metabolism</keyword>
<keyword evidence="7 8" id="KW-0275">Fatty acid biosynthesis</keyword>
<dbReference type="EC" id="1.3.1.9" evidence="8"/>
<dbReference type="PIRSF" id="PIRSF000094">
    <property type="entry name" value="Enoyl-ACP_rdct"/>
    <property type="match status" value="1"/>
</dbReference>
<organism evidence="9 10">
    <name type="scientific">Pokkaliibacter plantistimulans</name>
    <dbReference type="NCBI Taxonomy" id="1635171"/>
    <lineage>
        <taxon>Bacteria</taxon>
        <taxon>Pseudomonadati</taxon>
        <taxon>Pseudomonadota</taxon>
        <taxon>Gammaproteobacteria</taxon>
        <taxon>Oceanospirillales</taxon>
        <taxon>Balneatrichaceae</taxon>
        <taxon>Pokkaliibacter</taxon>
    </lineage>
</organism>
<evidence type="ECO:0000256" key="3">
    <source>
        <dbReference type="ARBA" id="ARBA00022516"/>
    </source>
</evidence>
<keyword evidence="5 8" id="KW-0560">Oxidoreductase</keyword>
<accession>A0ABX5LYC5</accession>
<evidence type="ECO:0000256" key="7">
    <source>
        <dbReference type="ARBA" id="ARBA00023160"/>
    </source>
</evidence>
<dbReference type="PANTHER" id="PTHR43159">
    <property type="entry name" value="ENOYL-[ACYL-CARRIER-PROTEIN] REDUCTASE"/>
    <property type="match status" value="1"/>
</dbReference>
<dbReference type="InterPro" id="IPR014358">
    <property type="entry name" value="Enoyl-ACP_Rdtase_NADH"/>
</dbReference>
<dbReference type="Gene3D" id="3.40.50.720">
    <property type="entry name" value="NAD(P)-binding Rossmann-like Domain"/>
    <property type="match status" value="1"/>
</dbReference>
<comment type="caution">
    <text evidence="9">The sequence shown here is derived from an EMBL/GenBank/DDBJ whole genome shotgun (WGS) entry which is preliminary data.</text>
</comment>
<keyword evidence="8" id="KW-0520">NAD</keyword>
<evidence type="ECO:0000313" key="10">
    <source>
        <dbReference type="Proteomes" id="UP000248090"/>
    </source>
</evidence>
<dbReference type="RefSeq" id="WP_110186967.1">
    <property type="nucleotide sequence ID" value="NZ_CP177354.1"/>
</dbReference>
<proteinExistence type="inferred from homology"/>
<evidence type="ECO:0000256" key="4">
    <source>
        <dbReference type="ARBA" id="ARBA00022832"/>
    </source>
</evidence>
<evidence type="ECO:0000256" key="8">
    <source>
        <dbReference type="PIRNR" id="PIRNR000094"/>
    </source>
</evidence>
<dbReference type="NCBIfam" id="NF005717">
    <property type="entry name" value="PRK07533.1"/>
    <property type="match status" value="1"/>
</dbReference>
<comment type="catalytic activity">
    <reaction evidence="8">
        <text>a 2,3-saturated acyl-[ACP] + NAD(+) = a (2E)-enoyl-[ACP] + NADH + H(+)</text>
        <dbReference type="Rhea" id="RHEA:10240"/>
        <dbReference type="Rhea" id="RHEA-COMP:9925"/>
        <dbReference type="Rhea" id="RHEA-COMP:9926"/>
        <dbReference type="ChEBI" id="CHEBI:15378"/>
        <dbReference type="ChEBI" id="CHEBI:57540"/>
        <dbReference type="ChEBI" id="CHEBI:57945"/>
        <dbReference type="ChEBI" id="CHEBI:78784"/>
        <dbReference type="ChEBI" id="CHEBI:78785"/>
        <dbReference type="EC" id="1.3.1.9"/>
    </reaction>
</comment>
<dbReference type="SUPFAM" id="SSF51735">
    <property type="entry name" value="NAD(P)-binding Rossmann-fold domains"/>
    <property type="match status" value="1"/>
</dbReference>
<dbReference type="Pfam" id="PF13561">
    <property type="entry name" value="adh_short_C2"/>
    <property type="match status" value="1"/>
</dbReference>
<dbReference type="PRINTS" id="PR00081">
    <property type="entry name" value="GDHRDH"/>
</dbReference>
<comment type="pathway">
    <text evidence="1">Lipid metabolism; fatty acid biosynthesis.</text>
</comment>
<evidence type="ECO:0000256" key="1">
    <source>
        <dbReference type="ARBA" id="ARBA00005194"/>
    </source>
</evidence>
<dbReference type="EMBL" id="LAPT01000036">
    <property type="protein sequence ID" value="PXF31669.1"/>
    <property type="molecule type" value="Genomic_DNA"/>
</dbReference>
<evidence type="ECO:0000256" key="5">
    <source>
        <dbReference type="ARBA" id="ARBA00023002"/>
    </source>
</evidence>
<keyword evidence="4" id="KW-0276">Fatty acid metabolism</keyword>
<keyword evidence="10" id="KW-1185">Reference proteome</keyword>
<protein>
    <recommendedName>
        <fullName evidence="8">Enoyl-[acyl-carrier-protein] reductase [NADH]</fullName>
        <ecNumber evidence="8">1.3.1.9</ecNumber>
    </recommendedName>
</protein>
<dbReference type="InterPro" id="IPR036291">
    <property type="entry name" value="NAD(P)-bd_dom_sf"/>
</dbReference>
<dbReference type="InterPro" id="IPR002347">
    <property type="entry name" value="SDR_fam"/>
</dbReference>
<comment type="similarity">
    <text evidence="2 8">Belongs to the short-chain dehydrogenases/reductases (SDR) family. FabI subfamily.</text>
</comment>
<keyword evidence="3 8" id="KW-0444">Lipid biosynthesis</keyword>